<dbReference type="AlphaFoldDB" id="A0A094PWH0"/>
<protein>
    <submittedName>
        <fullName evidence="2">Uncharacterized protein</fullName>
    </submittedName>
</protein>
<organism evidence="2">
    <name type="scientific">freshwater metagenome</name>
    <dbReference type="NCBI Taxonomy" id="449393"/>
    <lineage>
        <taxon>unclassified sequences</taxon>
        <taxon>metagenomes</taxon>
        <taxon>ecological metagenomes</taxon>
    </lineage>
</organism>
<accession>A0A094PWH0</accession>
<reference evidence="2" key="1">
    <citation type="submission" date="2014-06" db="EMBL/GenBank/DDBJ databases">
        <title>Key roles for freshwater Actinobacteria revealed by deep metagenomic sequencing.</title>
        <authorList>
            <person name="Ghai R."/>
            <person name="Mizuno C.M."/>
            <person name="Picazo A."/>
            <person name="Camacho A."/>
            <person name="Rodriguez-Valera F."/>
        </authorList>
    </citation>
    <scope>NUCLEOTIDE SEQUENCE</scope>
</reference>
<proteinExistence type="predicted"/>
<name>A0A094PWH0_9ZZZZ</name>
<evidence type="ECO:0000313" key="2">
    <source>
        <dbReference type="EMBL" id="KGA14049.1"/>
    </source>
</evidence>
<sequence>MSRFSRIGRFAAAAALAVSAVTFFAVSPASAVATGSLADDGNGGLLVTYSPSPGAPSNGINLEVYPSNSSCGTYSDALAVISSDPQAPADAQIAASPATLVVGSIGLALQQGAQQPFTLANSEYLFCLLGETGNLLVSLTMTIGQANPTTTTTTTAPAADPVAPSFTG</sequence>
<comment type="caution">
    <text evidence="2">The sequence shown here is derived from an EMBL/GenBank/DDBJ whole genome shotgun (WGS) entry which is preliminary data.</text>
</comment>
<dbReference type="EMBL" id="JNSL01000162">
    <property type="protein sequence ID" value="KGA14049.1"/>
    <property type="molecule type" value="Genomic_DNA"/>
</dbReference>
<gene>
    <name evidence="2" type="ORF">GM51_18220</name>
</gene>
<evidence type="ECO:0000256" key="1">
    <source>
        <dbReference type="SAM" id="MobiDB-lite"/>
    </source>
</evidence>
<feature type="region of interest" description="Disordered" evidence="1">
    <location>
        <begin position="148"/>
        <end position="168"/>
    </location>
</feature>